<sequence>MHAFDVLGDPVRRRILELLAERRHASGEVVEVIQAEFGISQAAVSQHLKVLRENGFATVDADGARRVYTLDATPMRQVDDWLGHFRGFWTHKLESLATEVSRGRKKKSDRRDA</sequence>
<dbReference type="Proteomes" id="UP000027100">
    <property type="component" value="Unassembled WGS sequence"/>
</dbReference>
<dbReference type="RefSeq" id="WP_035593507.1">
    <property type="nucleotide sequence ID" value="NZ_ARYM01000001.1"/>
</dbReference>
<keyword evidence="6" id="KW-1185">Reference proteome</keyword>
<dbReference type="GO" id="GO:0003700">
    <property type="term" value="F:DNA-binding transcription factor activity"/>
    <property type="evidence" value="ECO:0007669"/>
    <property type="project" value="InterPro"/>
</dbReference>
<keyword evidence="2" id="KW-0238">DNA-binding</keyword>
<evidence type="ECO:0000256" key="2">
    <source>
        <dbReference type="ARBA" id="ARBA00023125"/>
    </source>
</evidence>
<dbReference type="SMART" id="SM00418">
    <property type="entry name" value="HTH_ARSR"/>
    <property type="match status" value="1"/>
</dbReference>
<dbReference type="EMBL" id="ARYM01000001">
    <property type="protein sequence ID" value="KDA00652.1"/>
    <property type="molecule type" value="Genomic_DNA"/>
</dbReference>
<dbReference type="Gene3D" id="1.10.10.10">
    <property type="entry name" value="Winged helix-like DNA-binding domain superfamily/Winged helix DNA-binding domain"/>
    <property type="match status" value="1"/>
</dbReference>
<dbReference type="AlphaFoldDB" id="A0A062VLV8"/>
<organism evidence="5 6">
    <name type="scientific">Hyphomonas polymorpha PS728</name>
    <dbReference type="NCBI Taxonomy" id="1280954"/>
    <lineage>
        <taxon>Bacteria</taxon>
        <taxon>Pseudomonadati</taxon>
        <taxon>Pseudomonadota</taxon>
        <taxon>Alphaproteobacteria</taxon>
        <taxon>Hyphomonadales</taxon>
        <taxon>Hyphomonadaceae</taxon>
        <taxon>Hyphomonas</taxon>
    </lineage>
</organism>
<dbReference type="InterPro" id="IPR036388">
    <property type="entry name" value="WH-like_DNA-bd_sf"/>
</dbReference>
<dbReference type="InterPro" id="IPR051081">
    <property type="entry name" value="HTH_MetalResp_TranReg"/>
</dbReference>
<keyword evidence="1" id="KW-0805">Transcription regulation</keyword>
<gene>
    <name evidence="5" type="ORF">HPO_01445</name>
</gene>
<evidence type="ECO:0000256" key="1">
    <source>
        <dbReference type="ARBA" id="ARBA00023015"/>
    </source>
</evidence>
<dbReference type="GO" id="GO:0003677">
    <property type="term" value="F:DNA binding"/>
    <property type="evidence" value="ECO:0007669"/>
    <property type="project" value="UniProtKB-KW"/>
</dbReference>
<dbReference type="PANTHER" id="PTHR33154">
    <property type="entry name" value="TRANSCRIPTIONAL REGULATOR, ARSR FAMILY"/>
    <property type="match status" value="1"/>
</dbReference>
<dbReference type="eggNOG" id="COG0640">
    <property type="taxonomic scope" value="Bacteria"/>
</dbReference>
<name>A0A062VLV8_9PROT</name>
<accession>A0A062VLV8</accession>
<dbReference type="STRING" id="1280954.HPO_01445"/>
<feature type="domain" description="HTH arsR-type" evidence="4">
    <location>
        <begin position="1"/>
        <end position="100"/>
    </location>
</feature>
<dbReference type="SUPFAM" id="SSF46785">
    <property type="entry name" value="Winged helix' DNA-binding domain"/>
    <property type="match status" value="1"/>
</dbReference>
<evidence type="ECO:0000313" key="6">
    <source>
        <dbReference type="Proteomes" id="UP000027100"/>
    </source>
</evidence>
<dbReference type="PATRIC" id="fig|1280954.3.peg.297"/>
<dbReference type="InterPro" id="IPR036390">
    <property type="entry name" value="WH_DNA-bd_sf"/>
</dbReference>
<dbReference type="PROSITE" id="PS50987">
    <property type="entry name" value="HTH_ARSR_2"/>
    <property type="match status" value="1"/>
</dbReference>
<comment type="caution">
    <text evidence="5">The sequence shown here is derived from an EMBL/GenBank/DDBJ whole genome shotgun (WGS) entry which is preliminary data.</text>
</comment>
<dbReference type="PRINTS" id="PR00778">
    <property type="entry name" value="HTHARSR"/>
</dbReference>
<dbReference type="NCBIfam" id="NF033788">
    <property type="entry name" value="HTH_metalloreg"/>
    <property type="match status" value="1"/>
</dbReference>
<protein>
    <submittedName>
        <fullName evidence="5">ArsR family transcriptional regulator</fullName>
    </submittedName>
</protein>
<dbReference type="Pfam" id="PF12840">
    <property type="entry name" value="HTH_20"/>
    <property type="match status" value="1"/>
</dbReference>
<dbReference type="OrthoDB" id="9790747at2"/>
<dbReference type="InterPro" id="IPR001845">
    <property type="entry name" value="HTH_ArsR_DNA-bd_dom"/>
</dbReference>
<dbReference type="CDD" id="cd00090">
    <property type="entry name" value="HTH_ARSR"/>
    <property type="match status" value="1"/>
</dbReference>
<reference evidence="5 6" key="1">
    <citation type="journal article" date="2014" name="Antonie Van Leeuwenhoek">
        <title>Hyphomonas beringensis sp. nov. and Hyphomonas chukchiensis sp. nov., isolated from surface seawater of the Bering Sea and Chukchi Sea.</title>
        <authorList>
            <person name="Li C."/>
            <person name="Lai Q."/>
            <person name="Li G."/>
            <person name="Dong C."/>
            <person name="Wang J."/>
            <person name="Liao Y."/>
            <person name="Shao Z."/>
        </authorList>
    </citation>
    <scope>NUCLEOTIDE SEQUENCE [LARGE SCALE GENOMIC DNA]</scope>
    <source>
        <strain evidence="5 6">PS728</strain>
    </source>
</reference>
<evidence type="ECO:0000259" key="4">
    <source>
        <dbReference type="PROSITE" id="PS50987"/>
    </source>
</evidence>
<keyword evidence="3" id="KW-0804">Transcription</keyword>
<dbReference type="InterPro" id="IPR011991">
    <property type="entry name" value="ArsR-like_HTH"/>
</dbReference>
<dbReference type="PANTHER" id="PTHR33154:SF33">
    <property type="entry name" value="TRANSCRIPTIONAL REPRESSOR SDPR"/>
    <property type="match status" value="1"/>
</dbReference>
<evidence type="ECO:0000313" key="5">
    <source>
        <dbReference type="EMBL" id="KDA00652.1"/>
    </source>
</evidence>
<proteinExistence type="predicted"/>
<evidence type="ECO:0000256" key="3">
    <source>
        <dbReference type="ARBA" id="ARBA00023163"/>
    </source>
</evidence>